<sequence>MKIVFEQKETKALKGTFEAKKLCSLSTVLVKFHMTKNAHARKNVYAMIQPDSTYFYVSVSTDVCFLDISRHYGFVVFISSTIRSKIECARHIIQCLNVSTQPYKY</sequence>
<feature type="domain" description="UmuC" evidence="1">
    <location>
        <begin position="14"/>
        <end position="71"/>
    </location>
</feature>
<evidence type="ECO:0000259" key="1">
    <source>
        <dbReference type="Pfam" id="PF00817"/>
    </source>
</evidence>
<dbReference type="EMBL" id="CVRI01000066">
    <property type="protein sequence ID" value="CRL06056.1"/>
    <property type="molecule type" value="Genomic_DNA"/>
</dbReference>
<dbReference type="AlphaFoldDB" id="A0A1J1J140"/>
<protein>
    <submittedName>
        <fullName evidence="2">CLUMA_CG019301, isoform A</fullName>
    </submittedName>
</protein>
<dbReference type="Pfam" id="PF00817">
    <property type="entry name" value="IMS"/>
    <property type="match status" value="1"/>
</dbReference>
<dbReference type="GO" id="GO:0006281">
    <property type="term" value="P:DNA repair"/>
    <property type="evidence" value="ECO:0007669"/>
    <property type="project" value="InterPro"/>
</dbReference>
<gene>
    <name evidence="2" type="ORF">CLUMA_CG019301</name>
</gene>
<dbReference type="InterPro" id="IPR001126">
    <property type="entry name" value="UmuC"/>
</dbReference>
<accession>A0A1J1J140</accession>
<evidence type="ECO:0000313" key="2">
    <source>
        <dbReference type="EMBL" id="CRL06056.1"/>
    </source>
</evidence>
<reference evidence="2 3" key="1">
    <citation type="submission" date="2015-04" db="EMBL/GenBank/DDBJ databases">
        <authorList>
            <person name="Syromyatnikov M.Y."/>
            <person name="Popov V.N."/>
        </authorList>
    </citation>
    <scope>NUCLEOTIDE SEQUENCE [LARGE SCALE GENOMIC DNA]</scope>
</reference>
<proteinExistence type="predicted"/>
<keyword evidence="3" id="KW-1185">Reference proteome</keyword>
<evidence type="ECO:0000313" key="3">
    <source>
        <dbReference type="Proteomes" id="UP000183832"/>
    </source>
</evidence>
<dbReference type="Proteomes" id="UP000183832">
    <property type="component" value="Unassembled WGS sequence"/>
</dbReference>
<name>A0A1J1J140_9DIPT</name>
<organism evidence="2 3">
    <name type="scientific">Clunio marinus</name>
    <dbReference type="NCBI Taxonomy" id="568069"/>
    <lineage>
        <taxon>Eukaryota</taxon>
        <taxon>Metazoa</taxon>
        <taxon>Ecdysozoa</taxon>
        <taxon>Arthropoda</taxon>
        <taxon>Hexapoda</taxon>
        <taxon>Insecta</taxon>
        <taxon>Pterygota</taxon>
        <taxon>Neoptera</taxon>
        <taxon>Endopterygota</taxon>
        <taxon>Diptera</taxon>
        <taxon>Nematocera</taxon>
        <taxon>Chironomoidea</taxon>
        <taxon>Chironomidae</taxon>
        <taxon>Clunio</taxon>
    </lineage>
</organism>